<evidence type="ECO:0000313" key="1">
    <source>
        <dbReference type="EMBL" id="VDP28029.1"/>
    </source>
</evidence>
<keyword evidence="2" id="KW-1185">Reference proteome</keyword>
<dbReference type="Proteomes" id="UP000277204">
    <property type="component" value="Unassembled WGS sequence"/>
</dbReference>
<dbReference type="EMBL" id="UZAI01017666">
    <property type="protein sequence ID" value="VDP28029.1"/>
    <property type="molecule type" value="Genomic_DNA"/>
</dbReference>
<accession>A0A183MR01</accession>
<evidence type="ECO:0000313" key="2">
    <source>
        <dbReference type="Proteomes" id="UP000277204"/>
    </source>
</evidence>
<organism evidence="1 2">
    <name type="scientific">Schistosoma margrebowiei</name>
    <dbReference type="NCBI Taxonomy" id="48269"/>
    <lineage>
        <taxon>Eukaryota</taxon>
        <taxon>Metazoa</taxon>
        <taxon>Spiralia</taxon>
        <taxon>Lophotrochozoa</taxon>
        <taxon>Platyhelminthes</taxon>
        <taxon>Trematoda</taxon>
        <taxon>Digenea</taxon>
        <taxon>Strigeidida</taxon>
        <taxon>Schistosomatoidea</taxon>
        <taxon>Schistosomatidae</taxon>
        <taxon>Schistosoma</taxon>
    </lineage>
</organism>
<sequence>MKTSTSDGKHGIQYKAYVRLDELNFTDDLTLPSHTHQQIKVKTISVVEGPVTVGFNIHEGKTKVLKHNTENTNPFILDGETL</sequence>
<protein>
    <submittedName>
        <fullName evidence="1">Uncharacterized protein</fullName>
    </submittedName>
</protein>
<reference evidence="1 2" key="1">
    <citation type="submission" date="2018-11" db="EMBL/GenBank/DDBJ databases">
        <authorList>
            <consortium name="Pathogen Informatics"/>
        </authorList>
    </citation>
    <scope>NUCLEOTIDE SEQUENCE [LARGE SCALE GENOMIC DNA]</scope>
    <source>
        <strain evidence="1 2">Zambia</strain>
    </source>
</reference>
<dbReference type="AlphaFoldDB" id="A0A183MR01"/>
<proteinExistence type="predicted"/>
<name>A0A183MR01_9TREM</name>
<gene>
    <name evidence="1" type="ORF">SMRZ_LOCUS18476</name>
</gene>